<keyword evidence="2" id="KW-1185">Reference proteome</keyword>
<accession>E5A6S1</accession>
<evidence type="ECO:0000313" key="2">
    <source>
        <dbReference type="Proteomes" id="UP000002668"/>
    </source>
</evidence>
<dbReference type="Proteomes" id="UP000002668">
    <property type="component" value="Genome"/>
</dbReference>
<organism evidence="1 2">
    <name type="scientific">Leptosphaeria maculans (strain JN3 / isolate v23.1.3 / race Av1-4-5-6-7-8)</name>
    <name type="common">Blackleg fungus</name>
    <name type="synonym">Phoma lingam</name>
    <dbReference type="NCBI Taxonomy" id="985895"/>
    <lineage>
        <taxon>Eukaryota</taxon>
        <taxon>Fungi</taxon>
        <taxon>Dikarya</taxon>
        <taxon>Ascomycota</taxon>
        <taxon>Pezizomycotina</taxon>
        <taxon>Dothideomycetes</taxon>
        <taxon>Pleosporomycetidae</taxon>
        <taxon>Pleosporales</taxon>
        <taxon>Pleosporineae</taxon>
        <taxon>Leptosphaeriaceae</taxon>
        <taxon>Plenodomus</taxon>
        <taxon>Plenodomus lingam/Leptosphaeria maculans species complex</taxon>
    </lineage>
</organism>
<reference evidence="2" key="1">
    <citation type="journal article" date="2011" name="Nat. Commun.">
        <title>Effector diversification within compartments of the Leptosphaeria maculans genome affected by Repeat-Induced Point mutations.</title>
        <authorList>
            <person name="Rouxel T."/>
            <person name="Grandaubert J."/>
            <person name="Hane J.K."/>
            <person name="Hoede C."/>
            <person name="van de Wouw A.P."/>
            <person name="Couloux A."/>
            <person name="Dominguez V."/>
            <person name="Anthouard V."/>
            <person name="Bally P."/>
            <person name="Bourras S."/>
            <person name="Cozijnsen A.J."/>
            <person name="Ciuffetti L.M."/>
            <person name="Degrave A."/>
            <person name="Dilmaghani A."/>
            <person name="Duret L."/>
            <person name="Fudal I."/>
            <person name="Goodwin S.B."/>
            <person name="Gout L."/>
            <person name="Glaser N."/>
            <person name="Linglin J."/>
            <person name="Kema G.H.J."/>
            <person name="Lapalu N."/>
            <person name="Lawrence C.B."/>
            <person name="May K."/>
            <person name="Meyer M."/>
            <person name="Ollivier B."/>
            <person name="Poulain J."/>
            <person name="Schoch C.L."/>
            <person name="Simon A."/>
            <person name="Spatafora J.W."/>
            <person name="Stachowiak A."/>
            <person name="Turgeon B.G."/>
            <person name="Tyler B.M."/>
            <person name="Vincent D."/>
            <person name="Weissenbach J."/>
            <person name="Amselem J."/>
            <person name="Quesneville H."/>
            <person name="Oliver R.P."/>
            <person name="Wincker P."/>
            <person name="Balesdent M.-H."/>
            <person name="Howlett B.J."/>
        </authorList>
    </citation>
    <scope>NUCLEOTIDE SEQUENCE [LARGE SCALE GENOMIC DNA]</scope>
    <source>
        <strain evidence="2">JN3 / isolate v23.1.3 / race Av1-4-5-6-7-8</strain>
    </source>
</reference>
<protein>
    <submittedName>
        <fullName evidence="1">Uncharacterized protein</fullName>
    </submittedName>
</protein>
<sequence length="50" mass="5736">MLAASDTYKERTITSFHFQPQDSGSTEQEVTFPAVDCRTRQSLANRYTSY</sequence>
<evidence type="ECO:0000313" key="1">
    <source>
        <dbReference type="EMBL" id="CBX99316.1"/>
    </source>
</evidence>
<dbReference type="AlphaFoldDB" id="E5A6S1"/>
<proteinExistence type="predicted"/>
<dbReference type="InParanoid" id="E5A6S1"/>
<dbReference type="VEuPathDB" id="FungiDB:LEMA_uP085550.1"/>
<name>E5A6S1_LEPMJ</name>
<dbReference type="HOGENOM" id="CLU_3125372_0_0_1"/>
<dbReference type="EMBL" id="FP929135">
    <property type="protein sequence ID" value="CBX99316.1"/>
    <property type="molecule type" value="Genomic_DNA"/>
</dbReference>
<gene>
    <name evidence="1" type="ORF">LEMA_uP085550.1</name>
</gene>